<sequence length="93" mass="10508">MTHCKWVFCRIWMDPCTLIDGLAAMAAMGARQRARRAILIDSFMNFFSCYLGLVDLLLCSHPSSGRGEMRGNKYVFWGRSQLMVLNAQKKAGS</sequence>
<protein>
    <submittedName>
        <fullName evidence="2">Uncharacterized protein</fullName>
    </submittedName>
</protein>
<dbReference type="EMBL" id="CABP01000016">
    <property type="protein sequence ID" value="CBI03634.1"/>
    <property type="molecule type" value="Genomic_DNA"/>
</dbReference>
<keyword evidence="1" id="KW-1133">Transmembrane helix</keyword>
<organism evidence="2">
    <name type="scientific">mine drainage metagenome</name>
    <dbReference type="NCBI Taxonomy" id="410659"/>
    <lineage>
        <taxon>unclassified sequences</taxon>
        <taxon>metagenomes</taxon>
        <taxon>ecological metagenomes</taxon>
    </lineage>
</organism>
<evidence type="ECO:0000256" key="1">
    <source>
        <dbReference type="SAM" id="Phobius"/>
    </source>
</evidence>
<feature type="transmembrane region" description="Helical" evidence="1">
    <location>
        <begin position="38"/>
        <end position="58"/>
    </location>
</feature>
<reference evidence="2" key="1">
    <citation type="submission" date="2009-10" db="EMBL/GenBank/DDBJ databases">
        <title>Diversity of trophic interactions inside an arsenic-rich microbial ecosystem.</title>
        <authorList>
            <person name="Bertin P.N."/>
            <person name="Heinrich-Salmeron A."/>
            <person name="Pelletier E."/>
            <person name="Goulhen-Chollet F."/>
            <person name="Arsene-Ploetze F."/>
            <person name="Gallien S."/>
            <person name="Calteau A."/>
            <person name="Vallenet D."/>
            <person name="Casiot C."/>
            <person name="Chane-Woon-Ming B."/>
            <person name="Giloteaux L."/>
            <person name="Barakat M."/>
            <person name="Bonnefoy V."/>
            <person name="Bruneel O."/>
            <person name="Chandler M."/>
            <person name="Cleiss J."/>
            <person name="Duran R."/>
            <person name="Elbaz-Poulichet F."/>
            <person name="Fonknechten N."/>
            <person name="Lauga B."/>
            <person name="Mornico D."/>
            <person name="Ortet P."/>
            <person name="Schaeffer C."/>
            <person name="Siguier P."/>
            <person name="Alexander Thil Smith A."/>
            <person name="Van Dorsselaer A."/>
            <person name="Weissenbach J."/>
            <person name="Medigue C."/>
            <person name="Le Paslier D."/>
        </authorList>
    </citation>
    <scope>NUCLEOTIDE SEQUENCE</scope>
</reference>
<gene>
    <name evidence="2" type="ORF">CARN5_2964</name>
</gene>
<keyword evidence="1" id="KW-0812">Transmembrane</keyword>
<accession>E6Q8V8</accession>
<evidence type="ECO:0000313" key="2">
    <source>
        <dbReference type="EMBL" id="CBI03634.1"/>
    </source>
</evidence>
<keyword evidence="1" id="KW-0472">Membrane</keyword>
<name>E6Q8V8_9ZZZZ</name>
<comment type="caution">
    <text evidence="2">The sequence shown here is derived from an EMBL/GenBank/DDBJ whole genome shotgun (WGS) entry which is preliminary data.</text>
</comment>
<proteinExistence type="predicted"/>
<dbReference type="AlphaFoldDB" id="E6Q8V8"/>